<reference evidence="1 2" key="1">
    <citation type="submission" date="2020-06" db="EMBL/GenBank/DDBJ databases">
        <authorList>
            <person name="Arora M.N."/>
            <person name="Dalling M.T."/>
            <person name="Dawson S.P.M."/>
            <person name="Elia S.N."/>
            <person name="Burke B."/>
            <person name="Shaffer C.D."/>
            <person name="Weston-Hafer K.A."/>
            <person name="Garlena R.A."/>
            <person name="Russell D.A."/>
            <person name="Pope W.H."/>
            <person name="Jacobs-Sera D."/>
            <person name="Hatfull G.F."/>
        </authorList>
    </citation>
    <scope>NUCLEOTIDE SEQUENCE [LARGE SCALE GENOMIC DNA]</scope>
</reference>
<organism evidence="1 2">
    <name type="scientific">Streptomyces phage Faust</name>
    <dbReference type="NCBI Taxonomy" id="2767565"/>
    <lineage>
        <taxon>Viruses</taxon>
        <taxon>Duplodnaviria</taxon>
        <taxon>Heunggongvirae</taxon>
        <taxon>Uroviricota</taxon>
        <taxon>Caudoviricetes</taxon>
        <taxon>Stanwilliamsviridae</taxon>
        <taxon>Loccivirinae</taxon>
        <taxon>Faustvirus</taxon>
        <taxon>Faustvirus faust</taxon>
    </lineage>
</organism>
<dbReference type="RefSeq" id="YP_010651640.1">
    <property type="nucleotide sequence ID" value="NC_070783.1"/>
</dbReference>
<dbReference type="Proteomes" id="UP000516151">
    <property type="component" value="Segment"/>
</dbReference>
<accession>A0A7G9UYM8</accession>
<dbReference type="GeneID" id="77927325"/>
<proteinExistence type="predicted"/>
<dbReference type="Gene3D" id="2.60.120.200">
    <property type="match status" value="1"/>
</dbReference>
<protein>
    <submittedName>
        <fullName evidence="1">Uncharacterized protein</fullName>
    </submittedName>
</protein>
<gene>
    <name evidence="1" type="primary">30</name>
    <name evidence="1" type="ORF">SEA_FAUST_30</name>
</gene>
<sequence length="312" mass="31628">MTTPVGPITVEITTQESGTVQVTQTPAPGLSLATNGPQGAPGTKIYQTNGQPSNSIGLVGDFAIDINTGRFYGPKVSGGWPTWSQIPTITETGWHFNGQAEKEGGDIYLTRAGGGFGAGSAWFGAAQPTEDLDVTFDLEMSGGSGADGIAFNFAAAGTANTFVGGGGGELGIVGVVSTSVAFITAPGELAKIVTTDATTMTTVVQSGALDLRPAPFTVRVRYDGGILYVWIDGTQIFSQTISIPSSAKIGFTAANGGSDDNHIVRNVAFVPSGGMMMKGAKGDPGKGVLVLDAAEAVPAGTPVGTVILRRPA</sequence>
<dbReference type="SUPFAM" id="SSF49899">
    <property type="entry name" value="Concanavalin A-like lectins/glucanases"/>
    <property type="match status" value="1"/>
</dbReference>
<keyword evidence="2" id="KW-1185">Reference proteome</keyword>
<name>A0A7G9UYM8_9CAUD</name>
<evidence type="ECO:0000313" key="1">
    <source>
        <dbReference type="EMBL" id="QNN99133.1"/>
    </source>
</evidence>
<dbReference type="KEGG" id="vg:77927325"/>
<dbReference type="InterPro" id="IPR013320">
    <property type="entry name" value="ConA-like_dom_sf"/>
</dbReference>
<evidence type="ECO:0000313" key="2">
    <source>
        <dbReference type="Proteomes" id="UP000516151"/>
    </source>
</evidence>
<dbReference type="EMBL" id="MT684598">
    <property type="protein sequence ID" value="QNN99133.1"/>
    <property type="molecule type" value="Genomic_DNA"/>
</dbReference>